<dbReference type="Gene3D" id="1.10.357.10">
    <property type="entry name" value="Tetracycline Repressor, domain 2"/>
    <property type="match status" value="1"/>
</dbReference>
<dbReference type="PANTHER" id="PTHR30055">
    <property type="entry name" value="HTH-TYPE TRANSCRIPTIONAL REGULATOR RUTR"/>
    <property type="match status" value="1"/>
</dbReference>
<dbReference type="PANTHER" id="PTHR30055:SF146">
    <property type="entry name" value="HTH-TYPE TRANSCRIPTIONAL DUAL REGULATOR CECR"/>
    <property type="match status" value="1"/>
</dbReference>
<accession>A0A2M9CNW6</accession>
<evidence type="ECO:0000256" key="3">
    <source>
        <dbReference type="SAM" id="MobiDB-lite"/>
    </source>
</evidence>
<evidence type="ECO:0000313" key="5">
    <source>
        <dbReference type="EMBL" id="PJJ73574.1"/>
    </source>
</evidence>
<feature type="domain" description="HTH tetR-type" evidence="4">
    <location>
        <begin position="11"/>
        <end position="71"/>
    </location>
</feature>
<dbReference type="PRINTS" id="PR00455">
    <property type="entry name" value="HTHTETR"/>
</dbReference>
<dbReference type="Pfam" id="PF00440">
    <property type="entry name" value="TetR_N"/>
    <property type="match status" value="1"/>
</dbReference>
<keyword evidence="1 2" id="KW-0238">DNA-binding</keyword>
<dbReference type="Pfam" id="PF17933">
    <property type="entry name" value="TetR_C_25"/>
    <property type="match status" value="1"/>
</dbReference>
<dbReference type="InterPro" id="IPR050109">
    <property type="entry name" value="HTH-type_TetR-like_transc_reg"/>
</dbReference>
<evidence type="ECO:0000313" key="6">
    <source>
        <dbReference type="Proteomes" id="UP000228758"/>
    </source>
</evidence>
<feature type="DNA-binding region" description="H-T-H motif" evidence="2">
    <location>
        <begin position="34"/>
        <end position="53"/>
    </location>
</feature>
<gene>
    <name evidence="5" type="ORF">CLV46_3167</name>
</gene>
<reference evidence="5 6" key="1">
    <citation type="submission" date="2017-11" db="EMBL/GenBank/DDBJ databases">
        <title>Genomic Encyclopedia of Archaeal and Bacterial Type Strains, Phase II (KMG-II): From Individual Species to Whole Genera.</title>
        <authorList>
            <person name="Goeker M."/>
        </authorList>
    </citation>
    <scope>NUCLEOTIDE SEQUENCE [LARGE SCALE GENOMIC DNA]</scope>
    <source>
        <strain evidence="5 6">DSM 27393</strain>
    </source>
</reference>
<evidence type="ECO:0000256" key="1">
    <source>
        <dbReference type="ARBA" id="ARBA00023125"/>
    </source>
</evidence>
<dbReference type="GO" id="GO:0000976">
    <property type="term" value="F:transcription cis-regulatory region binding"/>
    <property type="evidence" value="ECO:0007669"/>
    <property type="project" value="TreeGrafter"/>
</dbReference>
<comment type="caution">
    <text evidence="5">The sequence shown here is derived from an EMBL/GenBank/DDBJ whole genome shotgun (WGS) entry which is preliminary data.</text>
</comment>
<evidence type="ECO:0000259" key="4">
    <source>
        <dbReference type="PROSITE" id="PS50977"/>
    </source>
</evidence>
<feature type="compositionally biased region" description="Pro residues" evidence="3">
    <location>
        <begin position="227"/>
        <end position="236"/>
    </location>
</feature>
<keyword evidence="6" id="KW-1185">Reference proteome</keyword>
<organism evidence="5 6">
    <name type="scientific">Diaminobutyricimonas aerilata</name>
    <dbReference type="NCBI Taxonomy" id="1162967"/>
    <lineage>
        <taxon>Bacteria</taxon>
        <taxon>Bacillati</taxon>
        <taxon>Actinomycetota</taxon>
        <taxon>Actinomycetes</taxon>
        <taxon>Micrococcales</taxon>
        <taxon>Microbacteriaceae</taxon>
        <taxon>Diaminobutyricimonas</taxon>
    </lineage>
</organism>
<dbReference type="EMBL" id="PGFF01000001">
    <property type="protein sequence ID" value="PJJ73574.1"/>
    <property type="molecule type" value="Genomic_DNA"/>
</dbReference>
<sequence>MLNVRSASDDRTTRARIRDAAVRLFGRDGFAATSVRAIAAEAGVSPALVLHHFESKEGLRRACDGFVVEEFLGRKEELLHSDTAGAIARWFGDTERFAPLIDYLARMLTAPSESADELFDKLLGLTRSMVDEQVEAGIMREPLDRDVIALFLTLYGVAPLVMQRQLARAFDVSRLDGAALRRATLPILDLYTHGLYTDDRYLDGARDALQRTSGPRSDKGENDPNQDPDPPAGAAV</sequence>
<feature type="region of interest" description="Disordered" evidence="3">
    <location>
        <begin position="206"/>
        <end position="236"/>
    </location>
</feature>
<dbReference type="PROSITE" id="PS50977">
    <property type="entry name" value="HTH_TETR_2"/>
    <property type="match status" value="1"/>
</dbReference>
<dbReference type="InterPro" id="IPR009057">
    <property type="entry name" value="Homeodomain-like_sf"/>
</dbReference>
<protein>
    <submittedName>
        <fullName evidence="5">AcrR family transcriptional regulator</fullName>
    </submittedName>
</protein>
<proteinExistence type="predicted"/>
<dbReference type="SUPFAM" id="SSF46689">
    <property type="entry name" value="Homeodomain-like"/>
    <property type="match status" value="1"/>
</dbReference>
<dbReference type="AlphaFoldDB" id="A0A2M9CNW6"/>
<dbReference type="Proteomes" id="UP000228758">
    <property type="component" value="Unassembled WGS sequence"/>
</dbReference>
<evidence type="ECO:0000256" key="2">
    <source>
        <dbReference type="PROSITE-ProRule" id="PRU00335"/>
    </source>
</evidence>
<name>A0A2M9CNW6_9MICO</name>
<dbReference type="InterPro" id="IPR041484">
    <property type="entry name" value="TetR_C_25"/>
</dbReference>
<dbReference type="GO" id="GO:0003700">
    <property type="term" value="F:DNA-binding transcription factor activity"/>
    <property type="evidence" value="ECO:0007669"/>
    <property type="project" value="TreeGrafter"/>
</dbReference>
<dbReference type="RefSeq" id="WP_425430415.1">
    <property type="nucleotide sequence ID" value="NZ_PGFF01000001.1"/>
</dbReference>
<dbReference type="InterPro" id="IPR001647">
    <property type="entry name" value="HTH_TetR"/>
</dbReference>